<gene>
    <name evidence="1" type="ORF">CINF_0341</name>
</gene>
<dbReference type="AlphaFoldDB" id="A0A7H9CHQ3"/>
<sequence>MQVQNTLNQLRAQNAKAKLNQGANFKQMLDESLNENFKNIKNDDFSALSKKLQKQLKDDERLFKSFDFMQIMNELIYGNPSQSQKTKLLQKAGEIANSIS</sequence>
<evidence type="ECO:0000313" key="2">
    <source>
        <dbReference type="Proteomes" id="UP000509414"/>
    </source>
</evidence>
<accession>A0A7H9CHQ3</accession>
<reference evidence="1 2" key="1">
    <citation type="submission" date="2020-02" db="EMBL/GenBank/DDBJ databases">
        <title>Complete genome sequence of the novel Campylobacter species Candidatus Campylobacter infans.</title>
        <authorList>
            <person name="Duim B."/>
            <person name="Zomer A."/>
            <person name="van der Graaf L."/>
            <person name="Wagenaar J."/>
        </authorList>
    </citation>
    <scope>NUCLEOTIDE SEQUENCE [LARGE SCALE GENOMIC DNA]</scope>
    <source>
        <strain evidence="1 2">19S00001</strain>
    </source>
</reference>
<protein>
    <submittedName>
        <fullName evidence="1">Uncharacterized protein</fullName>
    </submittedName>
</protein>
<evidence type="ECO:0000313" key="1">
    <source>
        <dbReference type="EMBL" id="QLI04885.1"/>
    </source>
</evidence>
<dbReference type="KEGG" id="cinf:CINF_0341"/>
<dbReference type="RefSeq" id="WP_179975518.1">
    <property type="nucleotide sequence ID" value="NZ_CP049075.1"/>
</dbReference>
<organism evidence="1 2">
    <name type="scientific">Candidatus Campylobacter infans</name>
    <dbReference type="NCBI Taxonomy" id="2561898"/>
    <lineage>
        <taxon>Bacteria</taxon>
        <taxon>Pseudomonadati</taxon>
        <taxon>Campylobacterota</taxon>
        <taxon>Epsilonproteobacteria</taxon>
        <taxon>Campylobacterales</taxon>
        <taxon>Campylobacteraceae</taxon>
        <taxon>Campylobacter</taxon>
    </lineage>
</organism>
<dbReference type="EMBL" id="CP049075">
    <property type="protein sequence ID" value="QLI04885.1"/>
    <property type="molecule type" value="Genomic_DNA"/>
</dbReference>
<keyword evidence="2" id="KW-1185">Reference proteome</keyword>
<proteinExistence type="predicted"/>
<name>A0A7H9CHQ3_9BACT</name>
<dbReference type="Proteomes" id="UP000509414">
    <property type="component" value="Chromosome"/>
</dbReference>